<protein>
    <submittedName>
        <fullName evidence="1">Uncharacterized protein</fullName>
    </submittedName>
</protein>
<dbReference type="AlphaFoldDB" id="A0A848D6H4"/>
<name>A0A848D6H4_9BIFI</name>
<sequence>MSDENEEATSEATIREELAGDLVAYFGEPYTLESDPGPVIMFQQAQANDQVLTTVSLRENVWSNPTPARCAQLAARTLVRMEEDDAFDSEVAVDDETQELLYRIAVKDDPEIWKKYVQPFHPHNLLPCFHFGLSLLWRYRHYLPINGNQSHTDMLIFTTCHWTGEILDAIDRGEIETGDDERPLHTRFSDIKAGKDDFLDMLHTVIAACVADPTLEEGQEMPSLESDIQAFAAHDNSAMARTMWKLCLNPTEEIVQAIASAGYGPVLRRFLLYPAFQIMSSRSRNYDAADPEWTHVNEVNNQVLDAFVDALAALDDAHE</sequence>
<dbReference type="EMBL" id="JABAGJ010000002">
    <property type="protein sequence ID" value="NMF01917.1"/>
    <property type="molecule type" value="Genomic_DNA"/>
</dbReference>
<proteinExistence type="predicted"/>
<comment type="caution">
    <text evidence="1">The sequence shown here is derived from an EMBL/GenBank/DDBJ whole genome shotgun (WGS) entry which is preliminary data.</text>
</comment>
<dbReference type="RefSeq" id="WP_168973162.1">
    <property type="nucleotide sequence ID" value="NZ_JABAGJ010000002.1"/>
</dbReference>
<evidence type="ECO:0000313" key="1">
    <source>
        <dbReference type="EMBL" id="NMF01917.1"/>
    </source>
</evidence>
<evidence type="ECO:0000313" key="2">
    <source>
        <dbReference type="Proteomes" id="UP000583419"/>
    </source>
</evidence>
<accession>A0A848D6H4</accession>
<organism evidence="1 2">
    <name type="scientific">Bifidobacterium boum</name>
    <dbReference type="NCBI Taxonomy" id="78343"/>
    <lineage>
        <taxon>Bacteria</taxon>
        <taxon>Bacillati</taxon>
        <taxon>Actinomycetota</taxon>
        <taxon>Actinomycetes</taxon>
        <taxon>Bifidobacteriales</taxon>
        <taxon>Bifidobacteriaceae</taxon>
        <taxon>Bifidobacterium</taxon>
    </lineage>
</organism>
<gene>
    <name evidence="1" type="ORF">HF843_01735</name>
</gene>
<reference evidence="1 2" key="1">
    <citation type="submission" date="2020-04" db="EMBL/GenBank/DDBJ databases">
        <authorList>
            <person name="Hitch T.C.A."/>
            <person name="Wylensek D."/>
            <person name="Clavel T."/>
        </authorList>
    </citation>
    <scope>NUCLEOTIDE SEQUENCE [LARGE SCALE GENOMIC DNA]</scope>
    <source>
        <strain evidence="1 2">WCA-130-P53-4B</strain>
    </source>
</reference>
<dbReference type="Proteomes" id="UP000583419">
    <property type="component" value="Unassembled WGS sequence"/>
</dbReference>